<accession>A0A1H4RFF4</accession>
<gene>
    <name evidence="1" type="ORF">SAMN05444171_1103</name>
</gene>
<dbReference type="RefSeq" id="WP_074830971.1">
    <property type="nucleotide sequence ID" value="NZ_FNTI01000001.1"/>
</dbReference>
<dbReference type="SUPFAM" id="SSF141371">
    <property type="entry name" value="PilZ domain-like"/>
    <property type="match status" value="1"/>
</dbReference>
<sequence>MTEQRKANRVVFEKGFAANMMAIDGTWRRPCTMLDASDTGARLSIDGSMEGLALKEFFLVLSTVGKAYRRCELAWVNGNQAGVYFIKAGAKKKKSE</sequence>
<proteinExistence type="predicted"/>
<evidence type="ECO:0000313" key="2">
    <source>
        <dbReference type="Proteomes" id="UP000183208"/>
    </source>
</evidence>
<dbReference type="Proteomes" id="UP000183208">
    <property type="component" value="Unassembled WGS sequence"/>
</dbReference>
<organism evidence="1 2">
    <name type="scientific">Bradyrhizobium lablabi</name>
    <dbReference type="NCBI Taxonomy" id="722472"/>
    <lineage>
        <taxon>Bacteria</taxon>
        <taxon>Pseudomonadati</taxon>
        <taxon>Pseudomonadota</taxon>
        <taxon>Alphaproteobacteria</taxon>
        <taxon>Hyphomicrobiales</taxon>
        <taxon>Nitrobacteraceae</taxon>
        <taxon>Bradyrhizobium</taxon>
    </lineage>
</organism>
<dbReference type="EMBL" id="FNTI01000001">
    <property type="protein sequence ID" value="SEC30625.1"/>
    <property type="molecule type" value="Genomic_DNA"/>
</dbReference>
<evidence type="ECO:0000313" key="1">
    <source>
        <dbReference type="EMBL" id="SEC30625.1"/>
    </source>
</evidence>
<protein>
    <recommendedName>
        <fullName evidence="3">PilZ domain-containing protein</fullName>
    </recommendedName>
</protein>
<dbReference type="AlphaFoldDB" id="A0A1H4RFF4"/>
<reference evidence="1 2" key="1">
    <citation type="submission" date="2016-10" db="EMBL/GenBank/DDBJ databases">
        <authorList>
            <person name="de Groot N.N."/>
        </authorList>
    </citation>
    <scope>NUCLEOTIDE SEQUENCE [LARGE SCALE GENOMIC DNA]</scope>
    <source>
        <strain evidence="1 2">GAS522</strain>
    </source>
</reference>
<dbReference type="OrthoDB" id="7960026at2"/>
<evidence type="ECO:0008006" key="3">
    <source>
        <dbReference type="Google" id="ProtNLM"/>
    </source>
</evidence>
<name>A0A1H4RFF4_9BRAD</name>